<dbReference type="Proteomes" id="UP000028945">
    <property type="component" value="Chromosome"/>
</dbReference>
<dbReference type="eggNOG" id="COG0834">
    <property type="taxonomic scope" value="Bacteria"/>
</dbReference>
<proteinExistence type="inferred from homology"/>
<dbReference type="PANTHER" id="PTHR30085">
    <property type="entry name" value="AMINO ACID ABC TRANSPORTER PERMEASE"/>
    <property type="match status" value="1"/>
</dbReference>
<dbReference type="PANTHER" id="PTHR30085:SF2">
    <property type="entry name" value="GLUTAMATE_ASPARTATE IMPORT SOLUTE-BINDING PROTEIN"/>
    <property type="match status" value="1"/>
</dbReference>
<name>A0A077DB42_9BURK</name>
<evidence type="ECO:0000259" key="5">
    <source>
        <dbReference type="SMART" id="SM00062"/>
    </source>
</evidence>
<dbReference type="KEGG" id="bpsi:IX83_01070"/>
<dbReference type="SMART" id="SM00062">
    <property type="entry name" value="PBPb"/>
    <property type="match status" value="1"/>
</dbReference>
<dbReference type="GO" id="GO:0015276">
    <property type="term" value="F:ligand-gated monoatomic ion channel activity"/>
    <property type="evidence" value="ECO:0007669"/>
    <property type="project" value="InterPro"/>
</dbReference>
<dbReference type="CDD" id="cd13688">
    <property type="entry name" value="PBP2_GltI_DEBP"/>
    <property type="match status" value="1"/>
</dbReference>
<dbReference type="Pfam" id="PF00497">
    <property type="entry name" value="SBP_bac_3"/>
    <property type="match status" value="1"/>
</dbReference>
<dbReference type="GO" id="GO:0005576">
    <property type="term" value="C:extracellular region"/>
    <property type="evidence" value="ECO:0007669"/>
    <property type="project" value="TreeGrafter"/>
</dbReference>
<protein>
    <recommendedName>
        <fullName evidence="9">Solute-binding protein family 3/N-terminal domain-containing protein</fullName>
    </recommendedName>
</protein>
<evidence type="ECO:0008006" key="9">
    <source>
        <dbReference type="Google" id="ProtNLM"/>
    </source>
</evidence>
<dbReference type="EMBL" id="CP009238">
    <property type="protein sequence ID" value="AIL32100.1"/>
    <property type="molecule type" value="Genomic_DNA"/>
</dbReference>
<feature type="domain" description="Solute-binding protein family 3/N-terminal" evidence="5">
    <location>
        <begin position="35"/>
        <end position="270"/>
    </location>
</feature>
<evidence type="ECO:0000256" key="2">
    <source>
        <dbReference type="ARBA" id="ARBA00022448"/>
    </source>
</evidence>
<dbReference type="GO" id="GO:0006865">
    <property type="term" value="P:amino acid transport"/>
    <property type="evidence" value="ECO:0007669"/>
    <property type="project" value="TreeGrafter"/>
</dbReference>
<dbReference type="InterPro" id="IPR001320">
    <property type="entry name" value="Iontro_rcpt_C"/>
</dbReference>
<evidence type="ECO:0000256" key="3">
    <source>
        <dbReference type="ARBA" id="ARBA00022729"/>
    </source>
</evidence>
<dbReference type="InterPro" id="IPR001638">
    <property type="entry name" value="Solute-binding_3/MltF_N"/>
</dbReference>
<evidence type="ECO:0000313" key="8">
    <source>
        <dbReference type="Proteomes" id="UP000028945"/>
    </source>
</evidence>
<accession>A0A077DB42</accession>
<dbReference type="SMART" id="SM00079">
    <property type="entry name" value="PBPe"/>
    <property type="match status" value="1"/>
</dbReference>
<reference evidence="7 8" key="1">
    <citation type="journal article" date="2014" name="BMC Genomics">
        <title>A genomic perspective on a new bacterial genus and species from the Alcaligenaceae family, Basilea psittacipulmonis.</title>
        <authorList>
            <person name="Whiteson K.L."/>
            <person name="Hernandez D."/>
            <person name="Lazarevic V."/>
            <person name="Gaia N."/>
            <person name="Farinelli L."/>
            <person name="Francois P."/>
            <person name="Pilo P."/>
            <person name="Frey J."/>
            <person name="Schrenzel J."/>
        </authorList>
    </citation>
    <scope>NUCLEOTIDE SEQUENCE [LARGE SCALE GENOMIC DNA]</scope>
    <source>
        <strain evidence="7 8">DSM 24701</strain>
    </source>
</reference>
<dbReference type="STRING" id="1072685.IX83_01070"/>
<dbReference type="GO" id="GO:0016020">
    <property type="term" value="C:membrane"/>
    <property type="evidence" value="ECO:0007669"/>
    <property type="project" value="InterPro"/>
</dbReference>
<evidence type="ECO:0000256" key="4">
    <source>
        <dbReference type="SAM" id="SignalP"/>
    </source>
</evidence>
<comment type="similarity">
    <text evidence="1">Belongs to the bacterial solute-binding protein 3 family.</text>
</comment>
<dbReference type="GO" id="GO:0030288">
    <property type="term" value="C:outer membrane-bounded periplasmic space"/>
    <property type="evidence" value="ECO:0007669"/>
    <property type="project" value="TreeGrafter"/>
</dbReference>
<feature type="signal peptide" evidence="4">
    <location>
        <begin position="1"/>
        <end position="23"/>
    </location>
</feature>
<keyword evidence="3 4" id="KW-0732">Signal</keyword>
<keyword evidence="2" id="KW-0813">Transport</keyword>
<dbReference type="SUPFAM" id="SSF53850">
    <property type="entry name" value="Periplasmic binding protein-like II"/>
    <property type="match status" value="1"/>
</dbReference>
<sequence length="303" mass="33929">MKFSHLALTLGLSTLIAALPAQAGTRLDKIKETKTIYLGYTNNAIPFSYVDSENLDNQTPMGYSIDVCKDVVEQLSKSLNEPLKVAYYPVTHANRLLALADNRIDLLCSDISNTQERQKMVNFSPAIFITSIRFVTLAKSPIVTLEDLKGKNVTSTAGTRPLAWLSKTNQDLHMHMNIIPAQTLAQGFNQVTLGKADAYFMDDVLLSGFIANSQNPQDYRISGELYSDEPYALALPKEDSELQDLVNQAIDQIIRSGRLESYYTKWFEQPIPPKNINLNLPASKAFQDLIQHPDQPRVAKDYE</sequence>
<evidence type="ECO:0000313" key="7">
    <source>
        <dbReference type="EMBL" id="AIL32100.1"/>
    </source>
</evidence>
<dbReference type="HOGENOM" id="CLU_019602_0_0_4"/>
<dbReference type="Gene3D" id="3.40.190.10">
    <property type="entry name" value="Periplasmic binding protein-like II"/>
    <property type="match status" value="2"/>
</dbReference>
<keyword evidence="8" id="KW-1185">Reference proteome</keyword>
<feature type="chain" id="PRO_5001717418" description="Solute-binding protein family 3/N-terminal domain-containing protein" evidence="4">
    <location>
        <begin position="24"/>
        <end position="303"/>
    </location>
</feature>
<evidence type="ECO:0000259" key="6">
    <source>
        <dbReference type="SMART" id="SM00079"/>
    </source>
</evidence>
<feature type="domain" description="Ionotropic glutamate receptor C-terminal" evidence="6">
    <location>
        <begin position="37"/>
        <end position="269"/>
    </location>
</feature>
<dbReference type="InterPro" id="IPR051455">
    <property type="entry name" value="Bact_solute-bind_prot3"/>
</dbReference>
<evidence type="ECO:0000256" key="1">
    <source>
        <dbReference type="ARBA" id="ARBA00010333"/>
    </source>
</evidence>
<gene>
    <name evidence="7" type="ORF">IX83_01070</name>
</gene>
<dbReference type="AlphaFoldDB" id="A0A077DB42"/>
<organism evidence="7 8">
    <name type="scientific">Basilea psittacipulmonis DSM 24701</name>
    <dbReference type="NCBI Taxonomy" id="1072685"/>
    <lineage>
        <taxon>Bacteria</taxon>
        <taxon>Pseudomonadati</taxon>
        <taxon>Pseudomonadota</taxon>
        <taxon>Betaproteobacteria</taxon>
        <taxon>Burkholderiales</taxon>
        <taxon>Alcaligenaceae</taxon>
        <taxon>Basilea</taxon>
    </lineage>
</organism>